<dbReference type="OrthoDB" id="7275516at2759"/>
<evidence type="ECO:0000313" key="2">
    <source>
        <dbReference type="RefSeq" id="XP_026731873.1"/>
    </source>
</evidence>
<dbReference type="RefSeq" id="XP_026731873.1">
    <property type="nucleotide sequence ID" value="XM_026876072.1"/>
</dbReference>
<accession>A0A7E5VU55</accession>
<protein>
    <submittedName>
        <fullName evidence="2">Uncharacterized protein LOC113496750</fullName>
    </submittedName>
</protein>
<proteinExistence type="predicted"/>
<dbReference type="AlphaFoldDB" id="A0A7E5VU55"/>
<dbReference type="GeneID" id="113496750"/>
<dbReference type="InParanoid" id="A0A7E5VU55"/>
<name>A0A7E5VU55_TRINI</name>
<gene>
    <name evidence="2" type="primary">LOC113496750</name>
</gene>
<organism evidence="1 2">
    <name type="scientific">Trichoplusia ni</name>
    <name type="common">Cabbage looper</name>
    <dbReference type="NCBI Taxonomy" id="7111"/>
    <lineage>
        <taxon>Eukaryota</taxon>
        <taxon>Metazoa</taxon>
        <taxon>Ecdysozoa</taxon>
        <taxon>Arthropoda</taxon>
        <taxon>Hexapoda</taxon>
        <taxon>Insecta</taxon>
        <taxon>Pterygota</taxon>
        <taxon>Neoptera</taxon>
        <taxon>Endopterygota</taxon>
        <taxon>Lepidoptera</taxon>
        <taxon>Glossata</taxon>
        <taxon>Ditrysia</taxon>
        <taxon>Noctuoidea</taxon>
        <taxon>Noctuidae</taxon>
        <taxon>Plusiinae</taxon>
        <taxon>Trichoplusia</taxon>
    </lineage>
</organism>
<reference evidence="2" key="1">
    <citation type="submission" date="2025-08" db="UniProtKB">
        <authorList>
            <consortium name="RefSeq"/>
        </authorList>
    </citation>
    <scope>IDENTIFICATION</scope>
</reference>
<evidence type="ECO:0000313" key="1">
    <source>
        <dbReference type="Proteomes" id="UP000322000"/>
    </source>
</evidence>
<dbReference type="KEGG" id="tnl:113496750"/>
<sequence>MPSAIKKEVKHYSWFELMQMYDKLGDCIHLFNNIYCGQVFIMYNSWLLCTMLLICRSLSPSIKKWSSDFTLFVRTPKRKHKNIQYPFFNISESLQHVLLFPDAAYVSQVQTMIMLVTSRKLEISANVFTVNVPTVMNFAGRIISYTVLMIQYFYNRVFMQ</sequence>
<keyword evidence="1" id="KW-1185">Reference proteome</keyword>
<dbReference type="Proteomes" id="UP000322000">
    <property type="component" value="Chromosome 8"/>
</dbReference>